<dbReference type="EMBL" id="CH474026">
    <property type="protein sequence ID" value="EDL95128.1"/>
    <property type="molecule type" value="Genomic_DNA"/>
</dbReference>
<proteinExistence type="predicted"/>
<sequence length="48" mass="5341">MVSRTFNKVLLEHLTTNMSENAHGHQSKSHSSKTVTDKKISHSANFSS</sequence>
<organism evidence="2 3">
    <name type="scientific">Rattus norvegicus</name>
    <name type="common">Rat</name>
    <dbReference type="NCBI Taxonomy" id="10116"/>
    <lineage>
        <taxon>Eukaryota</taxon>
        <taxon>Metazoa</taxon>
        <taxon>Chordata</taxon>
        <taxon>Craniata</taxon>
        <taxon>Vertebrata</taxon>
        <taxon>Euteleostomi</taxon>
        <taxon>Mammalia</taxon>
        <taxon>Eutheria</taxon>
        <taxon>Euarchontoglires</taxon>
        <taxon>Glires</taxon>
        <taxon>Rodentia</taxon>
        <taxon>Myomorpha</taxon>
        <taxon>Muroidea</taxon>
        <taxon>Muridae</taxon>
        <taxon>Murinae</taxon>
        <taxon>Rattus</taxon>
    </lineage>
</organism>
<dbReference type="Proteomes" id="UP000234681">
    <property type="component" value="Chromosome 3"/>
</dbReference>
<reference evidence="2 3" key="1">
    <citation type="submission" date="2005-09" db="EMBL/GenBank/DDBJ databases">
        <authorList>
            <person name="Mural R.J."/>
            <person name="Li P.W."/>
            <person name="Adams M.D."/>
            <person name="Amanatides P.G."/>
            <person name="Baden-Tillson H."/>
            <person name="Barnstead M."/>
            <person name="Chin S.H."/>
            <person name="Dew I."/>
            <person name="Evans C.A."/>
            <person name="Ferriera S."/>
            <person name="Flanigan M."/>
            <person name="Fosler C."/>
            <person name="Glodek A."/>
            <person name="Gu Z."/>
            <person name="Holt R.A."/>
            <person name="Jennings D."/>
            <person name="Kraft C.L."/>
            <person name="Lu F."/>
            <person name="Nguyen T."/>
            <person name="Nusskern D.R."/>
            <person name="Pfannkoch C.M."/>
            <person name="Sitter C."/>
            <person name="Sutton G.G."/>
            <person name="Venter J.C."/>
            <person name="Wang Z."/>
            <person name="Woodage T."/>
            <person name="Zheng X.H."/>
            <person name="Zhong F."/>
        </authorList>
    </citation>
    <scope>NUCLEOTIDE SEQUENCE [LARGE SCALE GENOMIC DNA]</scope>
    <source>
        <strain>BN</strain>
        <strain evidence="3">Sprague-Dawley</strain>
    </source>
</reference>
<name>A6K792_RAT</name>
<gene>
    <name evidence="2" type="ORF">rCG_27538</name>
</gene>
<feature type="region of interest" description="Disordered" evidence="1">
    <location>
        <begin position="17"/>
        <end position="48"/>
    </location>
</feature>
<evidence type="ECO:0000256" key="1">
    <source>
        <dbReference type="SAM" id="MobiDB-lite"/>
    </source>
</evidence>
<protein>
    <submittedName>
        <fullName evidence="2">RCG27538</fullName>
    </submittedName>
</protein>
<evidence type="ECO:0000313" key="2">
    <source>
        <dbReference type="EMBL" id="EDL95128.1"/>
    </source>
</evidence>
<evidence type="ECO:0000313" key="3">
    <source>
        <dbReference type="Proteomes" id="UP000234681"/>
    </source>
</evidence>
<accession>A6K792</accession>
<dbReference type="AlphaFoldDB" id="A6K792"/>